<dbReference type="Gene3D" id="3.40.390.10">
    <property type="entry name" value="Collagenase (Catalytic Domain)"/>
    <property type="match status" value="1"/>
</dbReference>
<dbReference type="GO" id="GO:0008237">
    <property type="term" value="F:metallopeptidase activity"/>
    <property type="evidence" value="ECO:0007669"/>
    <property type="project" value="InterPro"/>
</dbReference>
<organism evidence="4 5">
    <name type="scientific">Microseira wollei NIES-4236</name>
    <dbReference type="NCBI Taxonomy" id="2530354"/>
    <lineage>
        <taxon>Bacteria</taxon>
        <taxon>Bacillati</taxon>
        <taxon>Cyanobacteriota</taxon>
        <taxon>Cyanophyceae</taxon>
        <taxon>Oscillatoriophycideae</taxon>
        <taxon>Aerosakkonematales</taxon>
        <taxon>Aerosakkonemataceae</taxon>
        <taxon>Microseira</taxon>
    </lineage>
</organism>
<dbReference type="SMART" id="SM00235">
    <property type="entry name" value="ZnMc"/>
    <property type="match status" value="1"/>
</dbReference>
<dbReference type="AlphaFoldDB" id="A0AAV3XN27"/>
<dbReference type="InterPro" id="IPR006026">
    <property type="entry name" value="Peptidase_Metallo"/>
</dbReference>
<evidence type="ECO:0000256" key="1">
    <source>
        <dbReference type="SAM" id="MobiDB-lite"/>
    </source>
</evidence>
<feature type="region of interest" description="Disordered" evidence="1">
    <location>
        <begin position="85"/>
        <end position="112"/>
    </location>
</feature>
<dbReference type="EMBL" id="BLAY01000327">
    <property type="protein sequence ID" value="GET44327.1"/>
    <property type="molecule type" value="Genomic_DNA"/>
</dbReference>
<keyword evidence="5" id="KW-1185">Reference proteome</keyword>
<evidence type="ECO:0000259" key="3">
    <source>
        <dbReference type="SMART" id="SM00235"/>
    </source>
</evidence>
<dbReference type="InterPro" id="IPR024079">
    <property type="entry name" value="MetalloPept_cat_dom_sf"/>
</dbReference>
<dbReference type="GO" id="GO:0008270">
    <property type="term" value="F:zinc ion binding"/>
    <property type="evidence" value="ECO:0007669"/>
    <property type="project" value="InterPro"/>
</dbReference>
<reference evidence="4" key="1">
    <citation type="submission" date="2019-10" db="EMBL/GenBank/DDBJ databases">
        <title>Draft genome sequece of Microseira wollei NIES-4236.</title>
        <authorList>
            <person name="Yamaguchi H."/>
            <person name="Suzuki S."/>
            <person name="Kawachi M."/>
        </authorList>
    </citation>
    <scope>NUCLEOTIDE SEQUENCE</scope>
    <source>
        <strain evidence="4">NIES-4236</strain>
    </source>
</reference>
<dbReference type="RefSeq" id="WP_226594101.1">
    <property type="nucleotide sequence ID" value="NZ_BLAY01000327.1"/>
</dbReference>
<feature type="signal peptide" evidence="2">
    <location>
        <begin position="1"/>
        <end position="20"/>
    </location>
</feature>
<comment type="caution">
    <text evidence="4">The sequence shown here is derived from an EMBL/GenBank/DDBJ whole genome shotgun (WGS) entry which is preliminary data.</text>
</comment>
<evidence type="ECO:0000313" key="4">
    <source>
        <dbReference type="EMBL" id="GET44327.1"/>
    </source>
</evidence>
<dbReference type="SUPFAM" id="SSF55486">
    <property type="entry name" value="Metalloproteases ('zincins'), catalytic domain"/>
    <property type="match status" value="1"/>
</dbReference>
<sequence length="279" mass="30878">MRRLLIAIALAISTAVLCLAAGKLGAIPANLPPLQQHPVPSTLVQWQDSTNSGDYFSAVKPTQVGYLVWSQFPVKIYVEPAISSSEPNATKSSEAEPLGSRSQAEPGNELGRLRLRSPKVNVPLASDASQAWVDAVLQAVREWGVYLPLQVVDELEEGDIVVWRSRPPLQVSFNRNTGQFQISRARAAEARYELYIRPSGILSHRFTINLNPNAAPQSILASARHELGHALGIWGHSQLETDALYFSQVRNPPLISPRDINTLKRIYQQPTRLGWRLPE</sequence>
<gene>
    <name evidence="4" type="ORF">MiSe_91530</name>
</gene>
<keyword evidence="2" id="KW-0732">Signal</keyword>
<proteinExistence type="predicted"/>
<accession>A0AAV3XN27</accession>
<name>A0AAV3XN27_9CYAN</name>
<dbReference type="GO" id="GO:0006508">
    <property type="term" value="P:proteolysis"/>
    <property type="evidence" value="ECO:0007669"/>
    <property type="project" value="InterPro"/>
</dbReference>
<evidence type="ECO:0000256" key="2">
    <source>
        <dbReference type="SAM" id="SignalP"/>
    </source>
</evidence>
<dbReference type="Proteomes" id="UP001050975">
    <property type="component" value="Unassembled WGS sequence"/>
</dbReference>
<dbReference type="CDD" id="cd04279">
    <property type="entry name" value="ZnMc_MMP_like_1"/>
    <property type="match status" value="1"/>
</dbReference>
<protein>
    <submittedName>
        <fullName evidence="4">Peptidase, metallopeptidase</fullName>
    </submittedName>
</protein>
<feature type="domain" description="Peptidase metallopeptidase" evidence="3">
    <location>
        <begin position="113"/>
        <end position="269"/>
    </location>
</feature>
<feature type="chain" id="PRO_5043752568" evidence="2">
    <location>
        <begin position="21"/>
        <end position="279"/>
    </location>
</feature>
<evidence type="ECO:0000313" key="5">
    <source>
        <dbReference type="Proteomes" id="UP001050975"/>
    </source>
</evidence>